<reference evidence="2 3" key="1">
    <citation type="journal article" date="2014" name="PLoS Genet.">
        <title>Analysis of the Phlebiopsis gigantea genome, transcriptome and secretome provides insight into its pioneer colonization strategies of wood.</title>
        <authorList>
            <person name="Hori C."/>
            <person name="Ishida T."/>
            <person name="Igarashi K."/>
            <person name="Samejima M."/>
            <person name="Suzuki H."/>
            <person name="Master E."/>
            <person name="Ferreira P."/>
            <person name="Ruiz-Duenas F.J."/>
            <person name="Held B."/>
            <person name="Canessa P."/>
            <person name="Larrondo L.F."/>
            <person name="Schmoll M."/>
            <person name="Druzhinina I.S."/>
            <person name="Kubicek C.P."/>
            <person name="Gaskell J.A."/>
            <person name="Kersten P."/>
            <person name="St John F."/>
            <person name="Glasner J."/>
            <person name="Sabat G."/>
            <person name="Splinter BonDurant S."/>
            <person name="Syed K."/>
            <person name="Yadav J."/>
            <person name="Mgbeahuruike A.C."/>
            <person name="Kovalchuk A."/>
            <person name="Asiegbu F.O."/>
            <person name="Lackner G."/>
            <person name="Hoffmeister D."/>
            <person name="Rencoret J."/>
            <person name="Gutierrez A."/>
            <person name="Sun H."/>
            <person name="Lindquist E."/>
            <person name="Barry K."/>
            <person name="Riley R."/>
            <person name="Grigoriev I.V."/>
            <person name="Henrissat B."/>
            <person name="Kues U."/>
            <person name="Berka R.M."/>
            <person name="Martinez A.T."/>
            <person name="Covert S.F."/>
            <person name="Blanchette R.A."/>
            <person name="Cullen D."/>
        </authorList>
    </citation>
    <scope>NUCLEOTIDE SEQUENCE [LARGE SCALE GENOMIC DNA]</scope>
    <source>
        <strain evidence="2 3">11061_1 CR5-6</strain>
    </source>
</reference>
<organism evidence="2 3">
    <name type="scientific">Phlebiopsis gigantea (strain 11061_1 CR5-6)</name>
    <name type="common">White-rot fungus</name>
    <name type="synonym">Peniophora gigantea</name>
    <dbReference type="NCBI Taxonomy" id="745531"/>
    <lineage>
        <taxon>Eukaryota</taxon>
        <taxon>Fungi</taxon>
        <taxon>Dikarya</taxon>
        <taxon>Basidiomycota</taxon>
        <taxon>Agaricomycotina</taxon>
        <taxon>Agaricomycetes</taxon>
        <taxon>Polyporales</taxon>
        <taxon>Phanerochaetaceae</taxon>
        <taxon>Phlebiopsis</taxon>
    </lineage>
</organism>
<name>A0A0C3RWX4_PHLG1</name>
<protein>
    <submittedName>
        <fullName evidence="2">Uncharacterized protein</fullName>
    </submittedName>
</protein>
<feature type="compositionally biased region" description="Polar residues" evidence="1">
    <location>
        <begin position="8"/>
        <end position="23"/>
    </location>
</feature>
<dbReference type="EMBL" id="KN840523">
    <property type="protein sequence ID" value="KIP06216.1"/>
    <property type="molecule type" value="Genomic_DNA"/>
</dbReference>
<gene>
    <name evidence="2" type="ORF">PHLGIDRAFT_468237</name>
</gene>
<proteinExistence type="predicted"/>
<keyword evidence="3" id="KW-1185">Reference proteome</keyword>
<sequence length="411" mass="44789">MEHLEPTYFTSADTGATSRSFGTNPRACSEGLLPEEEHENAPHAIKLRYLGFSEEEQGLLVYLNLSGQALLPRLGSYIVLGLRQNNFASPSQTPFVSFQLRNGGEFPLITDLIGCKKVNESILENGDVAASGLQGVRWDICISIQNIGEHRQQRKADTLGSLAHKVAGIFKYWWDEHVTRVSDQCNPYGLGKVIMFEDMYLVGLAPVEGSKCMYLGVLAHKKSTAASTYTPAADIRSRTMARFLSAKVASHLPDSSRRDIQVRPILAPSLPGAGEGPYRFSPIHPSHGAGGLPSTQPFRGVDPSCYTQVLPSLAASLGLAGYQSQTQGHPQALSDSEDSWSAYMPICTEYGSSRYPSQVRPEYAPLSFAEAGEILAFFSSLGEGPSNPHHRIMMIRSAKMNAASLEDSVYQ</sequence>
<dbReference type="Proteomes" id="UP000053257">
    <property type="component" value="Unassembled WGS sequence"/>
</dbReference>
<dbReference type="AlphaFoldDB" id="A0A0C3RWX4"/>
<feature type="region of interest" description="Disordered" evidence="1">
    <location>
        <begin position="1"/>
        <end position="27"/>
    </location>
</feature>
<dbReference type="HOGENOM" id="CLU_669226_0_0_1"/>
<evidence type="ECO:0000313" key="2">
    <source>
        <dbReference type="EMBL" id="KIP06216.1"/>
    </source>
</evidence>
<accession>A0A0C3RWX4</accession>
<evidence type="ECO:0000313" key="3">
    <source>
        <dbReference type="Proteomes" id="UP000053257"/>
    </source>
</evidence>
<evidence type="ECO:0000256" key="1">
    <source>
        <dbReference type="SAM" id="MobiDB-lite"/>
    </source>
</evidence>